<dbReference type="GO" id="GO:0004386">
    <property type="term" value="F:helicase activity"/>
    <property type="evidence" value="ECO:0007669"/>
    <property type="project" value="UniProtKB-KW"/>
</dbReference>
<name>A0AA43KEX4_9CYAN</name>
<evidence type="ECO:0000313" key="2">
    <source>
        <dbReference type="EMBL" id="MDH6063495.1"/>
    </source>
</evidence>
<evidence type="ECO:0000313" key="3">
    <source>
        <dbReference type="Proteomes" id="UP001159370"/>
    </source>
</evidence>
<evidence type="ECO:0000259" key="1">
    <source>
        <dbReference type="Pfam" id="PF18135"/>
    </source>
</evidence>
<comment type="caution">
    <text evidence="2">The sequence shown here is derived from an EMBL/GenBank/DDBJ whole genome shotgun (WGS) entry which is preliminary data.</text>
</comment>
<accession>A0AA43KEX4</accession>
<feature type="domain" description="Type ISP restriction-modification enzyme LLaBIII C-terminal specificity" evidence="1">
    <location>
        <begin position="75"/>
        <end position="419"/>
    </location>
</feature>
<dbReference type="Pfam" id="PF18135">
    <property type="entry name" value="Type_ISP_C"/>
    <property type="match status" value="1"/>
</dbReference>
<sequence>MKQAKIYYAAIDDTWTKEQKLAYLEKLEHTGNVEWQEITPDKNHNWLTSELKLDYHEFLPIGNKETKSTSVNTSAIFSLYSLGVSTNRDNWVYSYQVEDLIKNINVLIETYNQQVFKWKTSAKSEQNIDSFVLYDDEKIKWSSKLKQLLNAGVSTEFNLANIRISLYRPFTSQYVYFDQLLIDRLGKFPVIFPTVETEAENRVICLTGSGSEKPFMIFICNQICDLHLVGGGCGTQCFPFYTYNEDGTNRQENITHWALSAYRHHYQDTTITKWDIFYYIYAVLHHPHYRERYAANLKKELPRIPYAPEFHSFVTAGKGLAEIHINYEKQPQYPLKHLENKDLPIDWLVEKMRLSKDKTQIKYNDFLTLTDIPPEVFNYRLGNRSALDWIIDQYQVKTDKLIGITNNPNRLDDEQYIVRLVKQIITVSLETVKIVEELPDLGLLNI</sequence>
<protein>
    <submittedName>
        <fullName evidence="2">Helicase</fullName>
    </submittedName>
</protein>
<dbReference type="InterPro" id="IPR041635">
    <property type="entry name" value="Type_ISP_LLaBIII_C"/>
</dbReference>
<dbReference type="RefSeq" id="WP_280700580.1">
    <property type="nucleotide sequence ID" value="NZ_JANQDL010000049.1"/>
</dbReference>
<reference evidence="2 3" key="1">
    <citation type="journal article" date="2023" name="J. Phycol.">
        <title>Chrysosporum ovalisporum is synonymous with the true-branching cyanobacterium Umezakia natans (Nostocales/Aphanizomenonaceae).</title>
        <authorList>
            <person name="McGregor G.B."/>
            <person name="Sendall B.C."/>
            <person name="Niiyama Y."/>
            <person name="Tuji A."/>
            <person name="Willis A."/>
        </authorList>
    </citation>
    <scope>NUCLEOTIDE SEQUENCE [LARGE SCALE GENOMIC DNA]</scope>
    <source>
        <strain evidence="2 3">FSS-62</strain>
    </source>
</reference>
<keyword evidence="2" id="KW-0067">ATP-binding</keyword>
<keyword evidence="2" id="KW-0378">Hydrolase</keyword>
<keyword evidence="2" id="KW-0547">Nucleotide-binding</keyword>
<keyword evidence="2" id="KW-0347">Helicase</keyword>
<gene>
    <name evidence="2" type="ORF">NWP23_06870</name>
</gene>
<organism evidence="2 3">
    <name type="scientific">Umezakia ovalisporum FSS-62</name>
    <dbReference type="NCBI Taxonomy" id="2971776"/>
    <lineage>
        <taxon>Bacteria</taxon>
        <taxon>Bacillati</taxon>
        <taxon>Cyanobacteriota</taxon>
        <taxon>Cyanophyceae</taxon>
        <taxon>Nostocales</taxon>
        <taxon>Nodulariaceae</taxon>
        <taxon>Umezakia</taxon>
    </lineage>
</organism>
<dbReference type="AlphaFoldDB" id="A0AA43KEX4"/>
<proteinExistence type="predicted"/>
<dbReference type="EMBL" id="JANQDL010000049">
    <property type="protein sequence ID" value="MDH6063495.1"/>
    <property type="molecule type" value="Genomic_DNA"/>
</dbReference>
<dbReference type="Proteomes" id="UP001159370">
    <property type="component" value="Unassembled WGS sequence"/>
</dbReference>